<evidence type="ECO:0000256" key="7">
    <source>
        <dbReference type="SAM" id="Phobius"/>
    </source>
</evidence>
<protein>
    <submittedName>
        <fullName evidence="9">DUF421 domain-containing protein</fullName>
    </submittedName>
</protein>
<dbReference type="InterPro" id="IPR007353">
    <property type="entry name" value="DUF421"/>
</dbReference>
<evidence type="ECO:0000256" key="6">
    <source>
        <dbReference type="ARBA" id="ARBA00023136"/>
    </source>
</evidence>
<dbReference type="AlphaFoldDB" id="A0A510HNW7"/>
<organism evidence="9 10">
    <name type="scientific">Rubrobacter xylanophilus</name>
    <dbReference type="NCBI Taxonomy" id="49319"/>
    <lineage>
        <taxon>Bacteria</taxon>
        <taxon>Bacillati</taxon>
        <taxon>Actinomycetota</taxon>
        <taxon>Rubrobacteria</taxon>
        <taxon>Rubrobacterales</taxon>
        <taxon>Rubrobacteraceae</taxon>
        <taxon>Rubrobacter</taxon>
    </lineage>
</organism>
<evidence type="ECO:0000256" key="2">
    <source>
        <dbReference type="ARBA" id="ARBA00006448"/>
    </source>
</evidence>
<keyword evidence="5 7" id="KW-1133">Transmembrane helix</keyword>
<evidence type="ECO:0000256" key="3">
    <source>
        <dbReference type="ARBA" id="ARBA00022475"/>
    </source>
</evidence>
<feature type="transmembrane region" description="Helical" evidence="7">
    <location>
        <begin position="55"/>
        <end position="75"/>
    </location>
</feature>
<dbReference type="OrthoDB" id="9793799at2"/>
<dbReference type="Pfam" id="PF04239">
    <property type="entry name" value="DUF421"/>
    <property type="match status" value="1"/>
</dbReference>
<evidence type="ECO:0000256" key="1">
    <source>
        <dbReference type="ARBA" id="ARBA00004651"/>
    </source>
</evidence>
<dbReference type="GO" id="GO:0005886">
    <property type="term" value="C:plasma membrane"/>
    <property type="evidence" value="ECO:0007669"/>
    <property type="project" value="UniProtKB-SubCell"/>
</dbReference>
<gene>
    <name evidence="9" type="ORF">RxyAA322_30490</name>
</gene>
<feature type="domain" description="YetF C-terminal" evidence="8">
    <location>
        <begin position="78"/>
        <end position="148"/>
    </location>
</feature>
<sequence>MESVLRAVAIYLFLMVLFRITGRRSLAQMTPFDLVLLLIVSEATQQGLLGNDFSVTNAFVVILTLIGIDILLTFLTHRSRSLDRWVSDVPLVLIEDGRVIDDRLRKARVSVDDILEQARMTRGLERMEQIGYAVLERSGGISIIPRRESDPGDRRQPV</sequence>
<keyword evidence="6 7" id="KW-0472">Membrane</keyword>
<dbReference type="PANTHER" id="PTHR34582:SF6">
    <property type="entry name" value="UPF0702 TRANSMEMBRANE PROTEIN YCAP"/>
    <property type="match status" value="1"/>
</dbReference>
<keyword evidence="10" id="KW-1185">Reference proteome</keyword>
<keyword evidence="4 7" id="KW-0812">Transmembrane</keyword>
<dbReference type="EMBL" id="AP019791">
    <property type="protein sequence ID" value="BBL81195.1"/>
    <property type="molecule type" value="Genomic_DNA"/>
</dbReference>
<evidence type="ECO:0000259" key="8">
    <source>
        <dbReference type="Pfam" id="PF04239"/>
    </source>
</evidence>
<proteinExistence type="inferred from homology"/>
<keyword evidence="3" id="KW-1003">Cell membrane</keyword>
<comment type="similarity">
    <text evidence="2">Belongs to the UPF0702 family.</text>
</comment>
<evidence type="ECO:0000313" key="9">
    <source>
        <dbReference type="EMBL" id="BBL81195.1"/>
    </source>
</evidence>
<evidence type="ECO:0000313" key="10">
    <source>
        <dbReference type="Proteomes" id="UP000318065"/>
    </source>
</evidence>
<evidence type="ECO:0000256" key="4">
    <source>
        <dbReference type="ARBA" id="ARBA00022692"/>
    </source>
</evidence>
<dbReference type="Gene3D" id="3.30.240.20">
    <property type="entry name" value="bsu07140 like domains"/>
    <property type="match status" value="1"/>
</dbReference>
<dbReference type="PANTHER" id="PTHR34582">
    <property type="entry name" value="UPF0702 TRANSMEMBRANE PROTEIN YCAP"/>
    <property type="match status" value="1"/>
</dbReference>
<evidence type="ECO:0000256" key="5">
    <source>
        <dbReference type="ARBA" id="ARBA00022989"/>
    </source>
</evidence>
<dbReference type="RefSeq" id="WP_143529116.1">
    <property type="nucleotide sequence ID" value="NZ_AP019791.1"/>
</dbReference>
<accession>A0A510HNW7</accession>
<dbReference type="Proteomes" id="UP000318065">
    <property type="component" value="Chromosome"/>
</dbReference>
<dbReference type="InterPro" id="IPR023090">
    <property type="entry name" value="UPF0702_alpha/beta_dom_sf"/>
</dbReference>
<name>A0A510HNW7_9ACTN</name>
<comment type="subcellular location">
    <subcellularLocation>
        <location evidence="1">Cell membrane</location>
        <topology evidence="1">Multi-pass membrane protein</topology>
    </subcellularLocation>
</comment>
<reference evidence="9" key="1">
    <citation type="journal article" date="2019" name="Microbiol. Resour. Announc.">
        <title>Complete Genome Sequence of Rubrobacter xylanophilus Strain AA3-22, Isolated from Arima Onsen in Japan.</title>
        <authorList>
            <person name="Tomariguchi N."/>
            <person name="Miyazaki K."/>
        </authorList>
    </citation>
    <scope>NUCLEOTIDE SEQUENCE [LARGE SCALE GENOMIC DNA]</scope>
    <source>
        <strain evidence="9">AA3-22</strain>
    </source>
</reference>